<evidence type="ECO:0000313" key="2">
    <source>
        <dbReference type="EMBL" id="WVX66799.1"/>
    </source>
</evidence>
<dbReference type="Proteomes" id="UP001330434">
    <property type="component" value="Chromosome"/>
</dbReference>
<feature type="transmembrane region" description="Helical" evidence="1">
    <location>
        <begin position="28"/>
        <end position="49"/>
    </location>
</feature>
<evidence type="ECO:0000313" key="3">
    <source>
        <dbReference type="Proteomes" id="UP001330434"/>
    </source>
</evidence>
<evidence type="ECO:0000256" key="1">
    <source>
        <dbReference type="SAM" id="Phobius"/>
    </source>
</evidence>
<feature type="transmembrane region" description="Helical" evidence="1">
    <location>
        <begin position="56"/>
        <end position="76"/>
    </location>
</feature>
<keyword evidence="1" id="KW-0472">Membrane</keyword>
<keyword evidence="2" id="KW-0762">Sugar transport</keyword>
<proteinExistence type="predicted"/>
<dbReference type="Gene3D" id="1.20.1280.290">
    <property type="match status" value="1"/>
</dbReference>
<sequence>MIVMGMLGHFLFVFQAWKIYTTESAQGVSLIGFLIAFMSLSSWFVYGLIIKDAVLIINNAFGLIVALICIYEIIIWS</sequence>
<dbReference type="EMBL" id="CP133270">
    <property type="protein sequence ID" value="WVX66799.1"/>
    <property type="molecule type" value="Genomic_DNA"/>
</dbReference>
<dbReference type="InterPro" id="IPR004316">
    <property type="entry name" value="SWEET_rpt"/>
</dbReference>
<keyword evidence="1" id="KW-1133">Transmembrane helix</keyword>
<organism evidence="2 3">
    <name type="scientific">Candidatus Bealeia paramacronuclearis</name>
    <dbReference type="NCBI Taxonomy" id="1921001"/>
    <lineage>
        <taxon>Bacteria</taxon>
        <taxon>Pseudomonadati</taxon>
        <taxon>Pseudomonadota</taxon>
        <taxon>Alphaproteobacteria</taxon>
        <taxon>Holosporales</taxon>
        <taxon>Holosporaceae</taxon>
        <taxon>Candidatus Bealeia</taxon>
    </lineage>
</organism>
<accession>A0ABZ2C2W4</accession>
<keyword evidence="2" id="KW-0813">Transport</keyword>
<dbReference type="Pfam" id="PF03083">
    <property type="entry name" value="MtN3_slv"/>
    <property type="match status" value="1"/>
</dbReference>
<reference evidence="2 3" key="1">
    <citation type="journal article" date="2024" name="Environ. Microbiol.">
        <title>Novel evolutionary insights on the interactions of the Holosporales (Alphaproteobacteria) with eukaryotic hosts from comparative genomics.</title>
        <authorList>
            <person name="Giovannini M."/>
            <person name="Petroni G."/>
            <person name="Castelli M."/>
        </authorList>
    </citation>
    <scope>NUCLEOTIDE SEQUENCE [LARGE SCALE GENOMIC DNA]</scope>
    <source>
        <strain evidence="2 3">US_Bl 15I1</strain>
    </source>
</reference>
<gene>
    <name evidence="2" type="ORF">Bealeia1_00984</name>
</gene>
<keyword evidence="1" id="KW-0812">Transmembrane</keyword>
<protein>
    <submittedName>
        <fullName evidence="2">SemiSWEET family sugar transporter</fullName>
    </submittedName>
</protein>
<name>A0ABZ2C2W4_9PROT</name>
<keyword evidence="3" id="KW-1185">Reference proteome</keyword>